<organism evidence="2 3">
    <name type="scientific">Pararge aegeria aegeria</name>
    <dbReference type="NCBI Taxonomy" id="348720"/>
    <lineage>
        <taxon>Eukaryota</taxon>
        <taxon>Metazoa</taxon>
        <taxon>Ecdysozoa</taxon>
        <taxon>Arthropoda</taxon>
        <taxon>Hexapoda</taxon>
        <taxon>Insecta</taxon>
        <taxon>Pterygota</taxon>
        <taxon>Neoptera</taxon>
        <taxon>Endopterygota</taxon>
        <taxon>Lepidoptera</taxon>
        <taxon>Glossata</taxon>
        <taxon>Ditrysia</taxon>
        <taxon>Papilionoidea</taxon>
        <taxon>Nymphalidae</taxon>
        <taxon>Satyrinae</taxon>
        <taxon>Satyrini</taxon>
        <taxon>Parargina</taxon>
        <taxon>Pararge</taxon>
    </lineage>
</organism>
<reference evidence="2" key="1">
    <citation type="submission" date="2022-03" db="EMBL/GenBank/DDBJ databases">
        <authorList>
            <person name="Lindestad O."/>
        </authorList>
    </citation>
    <scope>NUCLEOTIDE SEQUENCE</scope>
</reference>
<proteinExistence type="predicted"/>
<evidence type="ECO:0000256" key="1">
    <source>
        <dbReference type="SAM" id="MobiDB-lite"/>
    </source>
</evidence>
<comment type="caution">
    <text evidence="2">The sequence shown here is derived from an EMBL/GenBank/DDBJ whole genome shotgun (WGS) entry which is preliminary data.</text>
</comment>
<keyword evidence="3" id="KW-1185">Reference proteome</keyword>
<sequence>MLNFFKQTAVTPAGGNQYLLGDLNSGVLIDRYRLKLHQRLDEPEPQAEEEAYSEENGNDNAQSIDNKVKTYVWSIKLLKNRNT</sequence>
<dbReference type="AlphaFoldDB" id="A0A8S4QKN4"/>
<feature type="compositionally biased region" description="Acidic residues" evidence="1">
    <location>
        <begin position="43"/>
        <end position="57"/>
    </location>
</feature>
<name>A0A8S4QKN4_9NEOP</name>
<accession>A0A8S4QKN4</accession>
<protein>
    <submittedName>
        <fullName evidence="2">Jg18207 protein</fullName>
    </submittedName>
</protein>
<feature type="region of interest" description="Disordered" evidence="1">
    <location>
        <begin position="39"/>
        <end position="63"/>
    </location>
</feature>
<evidence type="ECO:0000313" key="3">
    <source>
        <dbReference type="Proteomes" id="UP000838756"/>
    </source>
</evidence>
<dbReference type="Proteomes" id="UP000838756">
    <property type="component" value="Unassembled WGS sequence"/>
</dbReference>
<dbReference type="EMBL" id="CAKXAJ010012104">
    <property type="protein sequence ID" value="CAH2215586.1"/>
    <property type="molecule type" value="Genomic_DNA"/>
</dbReference>
<gene>
    <name evidence="2" type="primary">jg18207</name>
    <name evidence="2" type="ORF">PAEG_LOCUS3717</name>
</gene>
<evidence type="ECO:0000313" key="2">
    <source>
        <dbReference type="EMBL" id="CAH2215586.1"/>
    </source>
</evidence>